<dbReference type="SUPFAM" id="SSF52025">
    <property type="entry name" value="PA domain"/>
    <property type="match status" value="1"/>
</dbReference>
<sequence length="493" mass="52659">MKLAPIHALPALLLPLVAAKDCRPPVESEAMQELITADGLMGNLQILNDIAYANGGNRAFGYPGYNASVDWVFGELSKLKGFHAWKQDFPALFTNTTAAAVTVDDTTYRTVALTYTPSTPEEGLTLPLAVGPEGADGCSAANYEGLDVEGKIVLVERGLCPDQTTFAGKLRAAAAAGAVAVVIYNNGPAQLTAGSLSAPSPDYVPAALIDQGPGLELRARIEAGEEVIAHATIVQLIEERITTNVFAETKHGDPDNVLQFGSHLDSVVVGPGINDDGSGSSVNLELARALNNFSTNLKVRFSWWGAEENGLWGSRFYVRNLTTVEIDQLLAYINFDMVSRGFWGVFDGDASEVAPGGPSGSEVIERLFVEWFVEQGLEVTPIGLTGGTDYVPFQQEIFKPVGGLFTGTGTEQDACYHQACDNITNPVPNTIWTNARAAAHVLSILAIDGVDLIPKTPVNSTVGVIRRERDSASLHFHDVRTPGHSKLCDHDVI</sequence>
<dbReference type="GO" id="GO:0046872">
    <property type="term" value="F:metal ion binding"/>
    <property type="evidence" value="ECO:0007669"/>
    <property type="project" value="UniProtKB-KW"/>
</dbReference>
<feature type="domain" description="PA" evidence="8">
    <location>
        <begin position="125"/>
        <end position="217"/>
    </location>
</feature>
<dbReference type="GO" id="GO:0008235">
    <property type="term" value="F:metalloexopeptidase activity"/>
    <property type="evidence" value="ECO:0007669"/>
    <property type="project" value="InterPro"/>
</dbReference>
<dbReference type="InterPro" id="IPR003137">
    <property type="entry name" value="PA_domain"/>
</dbReference>
<keyword evidence="5 7" id="KW-0378">Hydrolase</keyword>
<dbReference type="InterPro" id="IPR007484">
    <property type="entry name" value="Peptidase_M28"/>
</dbReference>
<dbReference type="Gene3D" id="3.50.30.30">
    <property type="match status" value="1"/>
</dbReference>
<name>A0A084B8I6_STACB</name>
<proteinExistence type="inferred from homology"/>
<dbReference type="AlphaFoldDB" id="A0A084B8I6"/>
<organism evidence="10 11">
    <name type="scientific">Stachybotrys chartarum (strain CBS 109288 / IBT 7711)</name>
    <name type="common">Toxic black mold</name>
    <name type="synonym">Stilbospora chartarum</name>
    <dbReference type="NCBI Taxonomy" id="1280523"/>
    <lineage>
        <taxon>Eukaryota</taxon>
        <taxon>Fungi</taxon>
        <taxon>Dikarya</taxon>
        <taxon>Ascomycota</taxon>
        <taxon>Pezizomycotina</taxon>
        <taxon>Sordariomycetes</taxon>
        <taxon>Hypocreomycetidae</taxon>
        <taxon>Hypocreales</taxon>
        <taxon>Stachybotryaceae</taxon>
        <taxon>Stachybotrys</taxon>
    </lineage>
</organism>
<evidence type="ECO:0000256" key="2">
    <source>
        <dbReference type="ARBA" id="ARBA00005634"/>
    </source>
</evidence>
<gene>
    <name evidence="10" type="ORF">S7711_06076</name>
</gene>
<evidence type="ECO:0000256" key="7">
    <source>
        <dbReference type="RuleBase" id="RU361240"/>
    </source>
</evidence>
<evidence type="ECO:0000256" key="3">
    <source>
        <dbReference type="ARBA" id="ARBA00022670"/>
    </source>
</evidence>
<dbReference type="HOGENOM" id="CLU_024336_1_1_1"/>
<keyword evidence="6 7" id="KW-0862">Zinc</keyword>
<evidence type="ECO:0000256" key="1">
    <source>
        <dbReference type="ARBA" id="ARBA00001947"/>
    </source>
</evidence>
<keyword evidence="7" id="KW-0732">Signal</keyword>
<feature type="chain" id="PRO_5005105999" description="Peptide hydrolase" evidence="7">
    <location>
        <begin position="20"/>
        <end position="493"/>
    </location>
</feature>
<dbReference type="PANTHER" id="PTHR12147:SF26">
    <property type="entry name" value="PEPTIDASE M28 DOMAIN-CONTAINING PROTEIN"/>
    <property type="match status" value="1"/>
</dbReference>
<keyword evidence="4 7" id="KW-0479">Metal-binding</keyword>
<evidence type="ECO:0000256" key="5">
    <source>
        <dbReference type="ARBA" id="ARBA00022801"/>
    </source>
</evidence>
<keyword evidence="11" id="KW-1185">Reference proteome</keyword>
<evidence type="ECO:0000259" key="8">
    <source>
        <dbReference type="Pfam" id="PF02225"/>
    </source>
</evidence>
<dbReference type="OrthoDB" id="10013407at2759"/>
<comment type="similarity">
    <text evidence="2">Belongs to the peptidase M28 family. M28B subfamily.</text>
</comment>
<evidence type="ECO:0000313" key="10">
    <source>
        <dbReference type="EMBL" id="KEY73865.1"/>
    </source>
</evidence>
<dbReference type="SUPFAM" id="SSF53187">
    <property type="entry name" value="Zn-dependent exopeptidases"/>
    <property type="match status" value="1"/>
</dbReference>
<comment type="cofactor">
    <cofactor evidence="1">
        <name>Zn(2+)</name>
        <dbReference type="ChEBI" id="CHEBI:29105"/>
    </cofactor>
</comment>
<dbReference type="Pfam" id="PF04389">
    <property type="entry name" value="Peptidase_M28"/>
    <property type="match status" value="1"/>
</dbReference>
<evidence type="ECO:0000259" key="9">
    <source>
        <dbReference type="Pfam" id="PF04389"/>
    </source>
</evidence>
<evidence type="ECO:0000313" key="11">
    <source>
        <dbReference type="Proteomes" id="UP000028045"/>
    </source>
</evidence>
<dbReference type="InterPro" id="IPR046450">
    <property type="entry name" value="PA_dom_sf"/>
</dbReference>
<evidence type="ECO:0000256" key="6">
    <source>
        <dbReference type="ARBA" id="ARBA00022833"/>
    </source>
</evidence>
<dbReference type="EMBL" id="KL647710">
    <property type="protein sequence ID" value="KEY73865.1"/>
    <property type="molecule type" value="Genomic_DNA"/>
</dbReference>
<dbReference type="GO" id="GO:0006508">
    <property type="term" value="P:proteolysis"/>
    <property type="evidence" value="ECO:0007669"/>
    <property type="project" value="UniProtKB-KW"/>
</dbReference>
<dbReference type="Pfam" id="PF02225">
    <property type="entry name" value="PA"/>
    <property type="match status" value="1"/>
</dbReference>
<dbReference type="CDD" id="cd04816">
    <property type="entry name" value="PA_SaNapH_like"/>
    <property type="match status" value="1"/>
</dbReference>
<dbReference type="PANTHER" id="PTHR12147">
    <property type="entry name" value="METALLOPEPTIDASE M28 FAMILY MEMBER"/>
    <property type="match status" value="1"/>
</dbReference>
<dbReference type="Proteomes" id="UP000028045">
    <property type="component" value="Unassembled WGS sequence"/>
</dbReference>
<protein>
    <recommendedName>
        <fullName evidence="7">Peptide hydrolase</fullName>
        <ecNumber evidence="7">3.4.-.-</ecNumber>
    </recommendedName>
</protein>
<reference evidence="10 11" key="1">
    <citation type="journal article" date="2014" name="BMC Genomics">
        <title>Comparative genome sequencing reveals chemotype-specific gene clusters in the toxigenic black mold Stachybotrys.</title>
        <authorList>
            <person name="Semeiks J."/>
            <person name="Borek D."/>
            <person name="Otwinowski Z."/>
            <person name="Grishin N.V."/>
        </authorList>
    </citation>
    <scope>NUCLEOTIDE SEQUENCE [LARGE SCALE GENOMIC DNA]</scope>
    <source>
        <strain evidence="11">CBS 109288 / IBT 7711</strain>
    </source>
</reference>
<dbReference type="EC" id="3.4.-.-" evidence="7"/>
<dbReference type="Gene3D" id="3.40.630.10">
    <property type="entry name" value="Zn peptidases"/>
    <property type="match status" value="1"/>
</dbReference>
<keyword evidence="3 7" id="KW-0645">Protease</keyword>
<dbReference type="InterPro" id="IPR045175">
    <property type="entry name" value="M28_fam"/>
</dbReference>
<evidence type="ECO:0000256" key="4">
    <source>
        <dbReference type="ARBA" id="ARBA00022723"/>
    </source>
</evidence>
<feature type="signal peptide" evidence="7">
    <location>
        <begin position="1"/>
        <end position="19"/>
    </location>
</feature>
<feature type="domain" description="Peptidase M28" evidence="9">
    <location>
        <begin position="244"/>
        <end position="441"/>
    </location>
</feature>
<accession>A0A084B8I6</accession>